<dbReference type="CDD" id="cd16329">
    <property type="entry name" value="LolA_like"/>
    <property type="match status" value="1"/>
</dbReference>
<dbReference type="Proteomes" id="UP000011704">
    <property type="component" value="Unassembled WGS sequence"/>
</dbReference>
<reference evidence="4 5" key="1">
    <citation type="journal article" date="2013" name="Front. Microbiol.">
        <title>The genome of Nitrospina gracilis illuminates the metabolism and evolution of the major marine nitrite oxidizer.</title>
        <authorList>
            <person name="Luecker S."/>
            <person name="Nowka B."/>
            <person name="Rattei T."/>
            <person name="Spieck E."/>
            <person name="and Daims H."/>
        </authorList>
    </citation>
    <scope>NUCLEOTIDE SEQUENCE [LARGE SCALE GENOMIC DNA]</scope>
    <source>
        <strain evidence="4 5">3/211</strain>
    </source>
</reference>
<evidence type="ECO:0000256" key="1">
    <source>
        <dbReference type="ARBA" id="ARBA00022729"/>
    </source>
</evidence>
<dbReference type="RefSeq" id="WP_005009934.1">
    <property type="nucleotide sequence ID" value="NZ_HG422173.1"/>
</dbReference>
<feature type="chain" id="PRO_5004019790" evidence="2">
    <location>
        <begin position="25"/>
        <end position="261"/>
    </location>
</feature>
<accession>M1YLJ0</accession>
<sequence>MNWKRWIRNTALGWAMVLALVSTAAGQNSIPEEWKNLDPLKLVEAIDANLWSATKYVEGRLIVDNGRRVRTLEMNTWMEGIVKSFSHYKSPPRERDTKMLKIDRKLWLYTPQTDRIILIAGHLLRQSMMGSDLSYEDMLEDEKLSDAYIPEIAKVEEFEGVKTLVLDLTAKDPEKTYQFRKVWTDPERKIVLREQRFAKSGKLLKMIDFKGYRTIDGRLFPRKMVFRDMLKDNTKTTYMFDHIEFNVDIPAKYFSKRILKR</sequence>
<dbReference type="HOGENOM" id="CLU_074356_2_0_0"/>
<gene>
    <name evidence="4" type="ORF">NITGR_630006</name>
</gene>
<dbReference type="SUPFAM" id="SSF89392">
    <property type="entry name" value="Prokaryotic lipoproteins and lipoprotein localization factors"/>
    <property type="match status" value="1"/>
</dbReference>
<dbReference type="STRING" id="1266370.NITGR_630006"/>
<feature type="domain" description="Uncharacterized protein TP-0789" evidence="3">
    <location>
        <begin position="83"/>
        <end position="261"/>
    </location>
</feature>
<dbReference type="EMBL" id="CAQJ01000070">
    <property type="protein sequence ID" value="CCQ91352.1"/>
    <property type="molecule type" value="Genomic_DNA"/>
</dbReference>
<name>M1YLJ0_NITG3</name>
<keyword evidence="1 2" id="KW-0732">Signal</keyword>
<evidence type="ECO:0000259" key="3">
    <source>
        <dbReference type="Pfam" id="PF17131"/>
    </source>
</evidence>
<dbReference type="Gene3D" id="2.50.20.10">
    <property type="entry name" value="Lipoprotein localisation LolA/LolB/LppX"/>
    <property type="match status" value="1"/>
</dbReference>
<keyword evidence="5" id="KW-1185">Reference proteome</keyword>
<evidence type="ECO:0000313" key="5">
    <source>
        <dbReference type="Proteomes" id="UP000011704"/>
    </source>
</evidence>
<evidence type="ECO:0000256" key="2">
    <source>
        <dbReference type="SAM" id="SignalP"/>
    </source>
</evidence>
<protein>
    <submittedName>
        <fullName evidence="4">Putative sigma E regulatory protein, MucB/RseB</fullName>
    </submittedName>
</protein>
<dbReference type="Pfam" id="PF17131">
    <property type="entry name" value="LolA_like"/>
    <property type="match status" value="1"/>
</dbReference>
<dbReference type="InterPro" id="IPR033399">
    <property type="entry name" value="TP_0789-like"/>
</dbReference>
<dbReference type="AlphaFoldDB" id="M1YLJ0"/>
<proteinExistence type="predicted"/>
<evidence type="ECO:0000313" key="4">
    <source>
        <dbReference type="EMBL" id="CCQ91352.1"/>
    </source>
</evidence>
<dbReference type="InParanoid" id="M1YLJ0"/>
<dbReference type="InterPro" id="IPR029046">
    <property type="entry name" value="LolA/LolB/LppX"/>
</dbReference>
<feature type="signal peptide" evidence="2">
    <location>
        <begin position="1"/>
        <end position="24"/>
    </location>
</feature>
<comment type="caution">
    <text evidence="4">The sequence shown here is derived from an EMBL/GenBank/DDBJ whole genome shotgun (WGS) entry which is preliminary data.</text>
</comment>
<organism evidence="4 5">
    <name type="scientific">Nitrospina gracilis (strain 3/211)</name>
    <dbReference type="NCBI Taxonomy" id="1266370"/>
    <lineage>
        <taxon>Bacteria</taxon>
        <taxon>Pseudomonadati</taxon>
        <taxon>Nitrospinota/Tectimicrobiota group</taxon>
        <taxon>Nitrospinota</taxon>
        <taxon>Nitrospinia</taxon>
        <taxon>Nitrospinales</taxon>
        <taxon>Nitrospinaceae</taxon>
        <taxon>Nitrospina</taxon>
    </lineage>
</organism>